<dbReference type="GO" id="GO:0016755">
    <property type="term" value="F:aminoacyltransferase activity"/>
    <property type="evidence" value="ECO:0007669"/>
    <property type="project" value="InterPro"/>
</dbReference>
<evidence type="ECO:0000256" key="11">
    <source>
        <dbReference type="ARBA" id="ARBA00048654"/>
    </source>
</evidence>
<dbReference type="PROSITE" id="PS51191">
    <property type="entry name" value="FEMABX"/>
    <property type="match status" value="1"/>
</dbReference>
<comment type="similarity">
    <text evidence="2">Belongs to the FemABX family.</text>
</comment>
<comment type="caution">
    <text evidence="13">The sequence shown here is derived from an EMBL/GenBank/DDBJ whole genome shotgun (WGS) entry which is preliminary data.</text>
</comment>
<dbReference type="PANTHER" id="PTHR36174:SF1">
    <property type="entry name" value="LIPID II:GLYCINE GLYCYLTRANSFERASE"/>
    <property type="match status" value="1"/>
</dbReference>
<dbReference type="EMBL" id="JABFOR010000002">
    <property type="protein sequence ID" value="NOJ69310.1"/>
    <property type="molecule type" value="Genomic_DNA"/>
</dbReference>
<dbReference type="GO" id="GO:0008360">
    <property type="term" value="P:regulation of cell shape"/>
    <property type="evidence" value="ECO:0007669"/>
    <property type="project" value="UniProtKB-KW"/>
</dbReference>
<evidence type="ECO:0000256" key="10">
    <source>
        <dbReference type="ARBA" id="ARBA00042933"/>
    </source>
</evidence>
<feature type="domain" description="BioF2-like acetyltransferase" evidence="12">
    <location>
        <begin position="171"/>
        <end position="297"/>
    </location>
</feature>
<evidence type="ECO:0000259" key="12">
    <source>
        <dbReference type="Pfam" id="PF13480"/>
    </source>
</evidence>
<keyword evidence="3" id="KW-0808">Transferase</keyword>
<evidence type="ECO:0000256" key="3">
    <source>
        <dbReference type="ARBA" id="ARBA00022679"/>
    </source>
</evidence>
<evidence type="ECO:0000256" key="6">
    <source>
        <dbReference type="ARBA" id="ARBA00023315"/>
    </source>
</evidence>
<comment type="catalytic activity">
    <reaction evidence="11">
        <text>beta-D-GlcNAc-(1-&gt;4)-Mur2Ac(oyl-L-Ala-D-isoglutaminyl-L-Lys-D-Ala-D-Ala)-di-trans,octa-cis-undecaprenyl diphosphate + glycyl-tRNA(Gly) = beta-D-GlcNAc-(1-&gt;4)-Mur2Ac(oyl-L-Ala-D-isoglutaminyl-L-Lys-(N(6)-Gly)-D-Ala-D-Ala)-di-trans,octa-cis-undecaprenyl diphosphate + tRNA(Gly) + H(+)</text>
        <dbReference type="Rhea" id="RHEA:30435"/>
        <dbReference type="Rhea" id="RHEA-COMP:9664"/>
        <dbReference type="Rhea" id="RHEA-COMP:9683"/>
        <dbReference type="ChEBI" id="CHEBI:15378"/>
        <dbReference type="ChEBI" id="CHEBI:62233"/>
        <dbReference type="ChEBI" id="CHEBI:62234"/>
        <dbReference type="ChEBI" id="CHEBI:78442"/>
        <dbReference type="ChEBI" id="CHEBI:78522"/>
        <dbReference type="EC" id="2.3.2.16"/>
    </reaction>
</comment>
<keyword evidence="5" id="KW-0573">Peptidoglycan synthesis</keyword>
<dbReference type="AlphaFoldDB" id="A0AAP7DGY8"/>
<evidence type="ECO:0000256" key="1">
    <source>
        <dbReference type="ARBA" id="ARBA00004496"/>
    </source>
</evidence>
<dbReference type="Gene3D" id="3.40.630.30">
    <property type="match status" value="1"/>
</dbReference>
<dbReference type="PANTHER" id="PTHR36174">
    <property type="entry name" value="LIPID II:GLYCINE GLYCYLTRANSFERASE"/>
    <property type="match status" value="1"/>
</dbReference>
<sequence length="366" mass="42701">MNVRYYDLSQADEWNQIIRQMPCADVYYLADYLRIYEYNGDGKAILFVYEDDDGMICYPFLMRTITELPWLQAQGWDNPLYDISTAYGYGGPLCNATEPQKRARLFQAFDQEFERCCREQHIITEFVRFHPLLEGWNDYISVSPQWIRNTICMDLTQPEEERIAAYTKGNRNRIRHALRKGFTVTTAGEEGLEKFVSLYKATMDKKQALSYYYFNDDFFYNTVRYLQGNYTLMEVRDEAGVVASSLFLYNGDYAHYHLMGSDRDKLRDSPVNLLIHEAAAWAAAQGCKKLHLGGGYTGNDGLFRFKQNFNARSSTDFYIGRRIMNHEIYDALLRMLPSSVPEDYFPAYRHPSLKSMLPSYSIRNIG</sequence>
<reference evidence="13 14" key="1">
    <citation type="submission" date="2020-05" db="EMBL/GenBank/DDBJ databases">
        <title>Whole genome sequencing and identification of novel metabolites from Paenibacillus alvei strain JR949.</title>
        <authorList>
            <person name="Rajendhran J."/>
            <person name="Sree Pranav P."/>
            <person name="Mahalakshmi B."/>
            <person name="Karthikeyan R."/>
        </authorList>
    </citation>
    <scope>NUCLEOTIDE SEQUENCE [LARGE SCALE GENOMIC DNA]</scope>
    <source>
        <strain evidence="13 14">JR949</strain>
    </source>
</reference>
<dbReference type="InterPro" id="IPR003447">
    <property type="entry name" value="FEMABX"/>
</dbReference>
<name>A0AAP7DGY8_PAEAL</name>
<organism evidence="13 14">
    <name type="scientific">Paenibacillus alvei</name>
    <name type="common">Bacillus alvei</name>
    <dbReference type="NCBI Taxonomy" id="44250"/>
    <lineage>
        <taxon>Bacteria</taxon>
        <taxon>Bacillati</taxon>
        <taxon>Bacillota</taxon>
        <taxon>Bacilli</taxon>
        <taxon>Bacillales</taxon>
        <taxon>Paenibacillaceae</taxon>
        <taxon>Paenibacillus</taxon>
    </lineage>
</organism>
<proteinExistence type="inferred from homology"/>
<dbReference type="InterPro" id="IPR050644">
    <property type="entry name" value="PG_Glycine_Bridge_Synth"/>
</dbReference>
<protein>
    <recommendedName>
        <fullName evidence="9">Lipid II:glycine glycyltransferase</fullName>
        <ecNumber evidence="8">2.3.2.16</ecNumber>
    </recommendedName>
    <alternativeName>
        <fullName evidence="10">Factor essential for expression of methicillin resistance X</fullName>
    </alternativeName>
</protein>
<keyword evidence="6" id="KW-0012">Acyltransferase</keyword>
<dbReference type="InterPro" id="IPR016181">
    <property type="entry name" value="Acyl_CoA_acyltransferase"/>
</dbReference>
<dbReference type="Proteomes" id="UP000552038">
    <property type="component" value="Unassembled WGS sequence"/>
</dbReference>
<keyword evidence="7" id="KW-0961">Cell wall biogenesis/degradation</keyword>
<keyword evidence="4" id="KW-0133">Cell shape</keyword>
<evidence type="ECO:0000256" key="2">
    <source>
        <dbReference type="ARBA" id="ARBA00009943"/>
    </source>
</evidence>
<comment type="subcellular location">
    <subcellularLocation>
        <location evidence="1">Cytoplasm</location>
    </subcellularLocation>
</comment>
<dbReference type="GO" id="GO:0005737">
    <property type="term" value="C:cytoplasm"/>
    <property type="evidence" value="ECO:0007669"/>
    <property type="project" value="UniProtKB-SubCell"/>
</dbReference>
<dbReference type="InterPro" id="IPR038740">
    <property type="entry name" value="BioF2-like_GNAT_dom"/>
</dbReference>
<evidence type="ECO:0000256" key="5">
    <source>
        <dbReference type="ARBA" id="ARBA00022984"/>
    </source>
</evidence>
<dbReference type="Pfam" id="PF13480">
    <property type="entry name" value="Acetyltransf_6"/>
    <property type="match status" value="1"/>
</dbReference>
<dbReference type="EC" id="2.3.2.16" evidence="8"/>
<evidence type="ECO:0000256" key="7">
    <source>
        <dbReference type="ARBA" id="ARBA00023316"/>
    </source>
</evidence>
<evidence type="ECO:0000256" key="9">
    <source>
        <dbReference type="ARBA" id="ARBA00040679"/>
    </source>
</evidence>
<dbReference type="GO" id="GO:0071555">
    <property type="term" value="P:cell wall organization"/>
    <property type="evidence" value="ECO:0007669"/>
    <property type="project" value="UniProtKB-KW"/>
</dbReference>
<evidence type="ECO:0000313" key="14">
    <source>
        <dbReference type="Proteomes" id="UP000552038"/>
    </source>
</evidence>
<dbReference type="RefSeq" id="WP_171414615.1">
    <property type="nucleotide sequence ID" value="NZ_JABFOR010000002.1"/>
</dbReference>
<accession>A0AAP7DGY8</accession>
<evidence type="ECO:0000256" key="4">
    <source>
        <dbReference type="ARBA" id="ARBA00022960"/>
    </source>
</evidence>
<evidence type="ECO:0000313" key="13">
    <source>
        <dbReference type="EMBL" id="NOJ69310.1"/>
    </source>
</evidence>
<evidence type="ECO:0000256" key="8">
    <source>
        <dbReference type="ARBA" id="ARBA00039074"/>
    </source>
</evidence>
<gene>
    <name evidence="13" type="ORF">HMI46_01895</name>
</gene>
<dbReference type="SUPFAM" id="SSF55729">
    <property type="entry name" value="Acyl-CoA N-acyltransferases (Nat)"/>
    <property type="match status" value="1"/>
</dbReference>
<dbReference type="GO" id="GO:0009252">
    <property type="term" value="P:peptidoglycan biosynthetic process"/>
    <property type="evidence" value="ECO:0007669"/>
    <property type="project" value="UniProtKB-KW"/>
</dbReference>